<evidence type="ECO:0000313" key="1">
    <source>
        <dbReference type="EMBL" id="KAE8392480.1"/>
    </source>
</evidence>
<organism evidence="1">
    <name type="scientific">Petromyces alliaceus</name>
    <name type="common">Aspergillus alliaceus</name>
    <dbReference type="NCBI Taxonomy" id="209559"/>
    <lineage>
        <taxon>Eukaryota</taxon>
        <taxon>Fungi</taxon>
        <taxon>Dikarya</taxon>
        <taxon>Ascomycota</taxon>
        <taxon>Pezizomycotina</taxon>
        <taxon>Eurotiomycetes</taxon>
        <taxon>Eurotiomycetidae</taxon>
        <taxon>Eurotiales</taxon>
        <taxon>Aspergillaceae</taxon>
        <taxon>Aspergillus</taxon>
        <taxon>Aspergillus subgen. Circumdati</taxon>
    </lineage>
</organism>
<accession>A0A5N7CEB0</accession>
<dbReference type="AlphaFoldDB" id="A0A5N7CEB0"/>
<gene>
    <name evidence="1" type="ORF">BDV23DRAFT_181628</name>
</gene>
<name>A0A5N7CEB0_PETAA</name>
<dbReference type="Proteomes" id="UP000326877">
    <property type="component" value="Unassembled WGS sequence"/>
</dbReference>
<protein>
    <submittedName>
        <fullName evidence="1">Uncharacterized protein</fullName>
    </submittedName>
</protein>
<dbReference type="EMBL" id="ML735237">
    <property type="protein sequence ID" value="KAE8392480.1"/>
    <property type="molecule type" value="Genomic_DNA"/>
</dbReference>
<proteinExistence type="predicted"/>
<reference evidence="1" key="1">
    <citation type="submission" date="2019-04" db="EMBL/GenBank/DDBJ databases">
        <title>Friends and foes A comparative genomics studyof 23 Aspergillus species from section Flavi.</title>
        <authorList>
            <consortium name="DOE Joint Genome Institute"/>
            <person name="Kjaerbolling I."/>
            <person name="Vesth T."/>
            <person name="Frisvad J.C."/>
            <person name="Nybo J.L."/>
            <person name="Theobald S."/>
            <person name="Kildgaard S."/>
            <person name="Isbrandt T."/>
            <person name="Kuo A."/>
            <person name="Sato A."/>
            <person name="Lyhne E.K."/>
            <person name="Kogle M.E."/>
            <person name="Wiebenga A."/>
            <person name="Kun R.S."/>
            <person name="Lubbers R.J."/>
            <person name="Makela M.R."/>
            <person name="Barry K."/>
            <person name="Chovatia M."/>
            <person name="Clum A."/>
            <person name="Daum C."/>
            <person name="Haridas S."/>
            <person name="He G."/>
            <person name="LaButti K."/>
            <person name="Lipzen A."/>
            <person name="Mondo S."/>
            <person name="Riley R."/>
            <person name="Salamov A."/>
            <person name="Simmons B.A."/>
            <person name="Magnuson J.K."/>
            <person name="Henrissat B."/>
            <person name="Mortensen U.H."/>
            <person name="Larsen T.O."/>
            <person name="Devries R.P."/>
            <person name="Grigoriev I.V."/>
            <person name="Machida M."/>
            <person name="Baker S.E."/>
            <person name="Andersen M.R."/>
        </authorList>
    </citation>
    <scope>NUCLEOTIDE SEQUENCE [LARGE SCALE GENOMIC DNA]</scope>
    <source>
        <strain evidence="1">IBT 14317</strain>
    </source>
</reference>
<sequence length="108" mass="11910">MPLLHFCFLNLHPLLRGIPHPVVRRRDIPIPGHREENLSQHPAKNIHGFNIRREFHGVPEGGVLIVALLLAKYRAAPVIVPGCGDEDADAGALGGAEEEEEQELAFEL</sequence>